<evidence type="ECO:0000313" key="7">
    <source>
        <dbReference type="Proteomes" id="UP000032515"/>
    </source>
</evidence>
<feature type="binding site" evidence="4">
    <location>
        <begin position="10"/>
        <end position="14"/>
    </location>
    <ligand>
        <name>ATP</name>
        <dbReference type="ChEBI" id="CHEBI:30616"/>
    </ligand>
</feature>
<comment type="cofactor">
    <cofactor evidence="5">
        <name>Mg(2+)</name>
        <dbReference type="ChEBI" id="CHEBI:18420"/>
    </cofactor>
</comment>
<dbReference type="PATRIC" id="fig|1076.23.peg.2712"/>
<dbReference type="Pfam" id="PF01812">
    <property type="entry name" value="5-FTHF_cyc-lig"/>
    <property type="match status" value="1"/>
</dbReference>
<evidence type="ECO:0000256" key="1">
    <source>
        <dbReference type="ARBA" id="ARBA00010638"/>
    </source>
</evidence>
<comment type="catalytic activity">
    <reaction evidence="5">
        <text>(6S)-5-formyl-5,6,7,8-tetrahydrofolate + ATP = (6R)-5,10-methenyltetrahydrofolate + ADP + phosphate</text>
        <dbReference type="Rhea" id="RHEA:10488"/>
        <dbReference type="ChEBI" id="CHEBI:30616"/>
        <dbReference type="ChEBI" id="CHEBI:43474"/>
        <dbReference type="ChEBI" id="CHEBI:57455"/>
        <dbReference type="ChEBI" id="CHEBI:57457"/>
        <dbReference type="ChEBI" id="CHEBI:456216"/>
        <dbReference type="EC" id="6.3.3.2"/>
    </reaction>
</comment>
<gene>
    <name evidence="6" type="ORF">OO17_13115</name>
</gene>
<evidence type="ECO:0000256" key="4">
    <source>
        <dbReference type="PIRSR" id="PIRSR006806-1"/>
    </source>
</evidence>
<accession>A0A0D7ENV5</accession>
<evidence type="ECO:0000256" key="2">
    <source>
        <dbReference type="ARBA" id="ARBA00022741"/>
    </source>
</evidence>
<keyword evidence="6" id="KW-0436">Ligase</keyword>
<dbReference type="SUPFAM" id="SSF100950">
    <property type="entry name" value="NagB/RpiA/CoA transferase-like"/>
    <property type="match status" value="1"/>
</dbReference>
<keyword evidence="5" id="KW-0479">Metal-binding</keyword>
<feature type="binding site" evidence="4">
    <location>
        <begin position="134"/>
        <end position="142"/>
    </location>
    <ligand>
        <name>ATP</name>
        <dbReference type="ChEBI" id="CHEBI:30616"/>
    </ligand>
</feature>
<dbReference type="EC" id="6.3.3.2" evidence="5"/>
<keyword evidence="3 4" id="KW-0067">ATP-binding</keyword>
<evidence type="ECO:0000256" key="5">
    <source>
        <dbReference type="RuleBase" id="RU361279"/>
    </source>
</evidence>
<evidence type="ECO:0000256" key="3">
    <source>
        <dbReference type="ARBA" id="ARBA00022840"/>
    </source>
</evidence>
<protein>
    <recommendedName>
        <fullName evidence="5">5-formyltetrahydrofolate cyclo-ligase</fullName>
        <ecNumber evidence="5">6.3.3.2</ecNumber>
    </recommendedName>
</protein>
<dbReference type="AlphaFoldDB" id="A0A0D7ENV5"/>
<organism evidence="6 7">
    <name type="scientific">Rhodopseudomonas palustris</name>
    <dbReference type="NCBI Taxonomy" id="1076"/>
    <lineage>
        <taxon>Bacteria</taxon>
        <taxon>Pseudomonadati</taxon>
        <taxon>Pseudomonadota</taxon>
        <taxon>Alphaproteobacteria</taxon>
        <taxon>Hyphomicrobiales</taxon>
        <taxon>Nitrobacteraceae</taxon>
        <taxon>Rhodopseudomonas</taxon>
    </lineage>
</organism>
<sequence>MSELAETPTKTELRAAALVRRDALDPARRADAATALAARALPCPVAGMVVSGYVAIRGELDPLPLLTSLAARGARLALPAVAGRDLPLQFRAWRPGDPLVAGQLGTSEPVPEAPEISPDILLVPLAAFDRLGHRIGYGAGHYDRSIAQLRQSRPVIAIGIAFAMQQIPAVPATAHDVRLDYVLTEADTFDFRSS</sequence>
<dbReference type="GO" id="GO:0046872">
    <property type="term" value="F:metal ion binding"/>
    <property type="evidence" value="ECO:0007669"/>
    <property type="project" value="UniProtKB-KW"/>
</dbReference>
<dbReference type="NCBIfam" id="TIGR02727">
    <property type="entry name" value="MTHFS_bact"/>
    <property type="match status" value="1"/>
</dbReference>
<dbReference type="InterPro" id="IPR024185">
    <property type="entry name" value="FTHF_cligase-like_sf"/>
</dbReference>
<dbReference type="EMBL" id="JXXE01000262">
    <property type="protein sequence ID" value="KIZ42326.1"/>
    <property type="molecule type" value="Genomic_DNA"/>
</dbReference>
<proteinExistence type="inferred from homology"/>
<dbReference type="PANTHER" id="PTHR23407">
    <property type="entry name" value="ATPASE INHIBITOR/5-FORMYLTETRAHYDROFOLATE CYCLO-LIGASE"/>
    <property type="match status" value="1"/>
</dbReference>
<dbReference type="PANTHER" id="PTHR23407:SF1">
    <property type="entry name" value="5-FORMYLTETRAHYDROFOLATE CYCLO-LIGASE"/>
    <property type="match status" value="1"/>
</dbReference>
<dbReference type="GO" id="GO:0035999">
    <property type="term" value="P:tetrahydrofolate interconversion"/>
    <property type="evidence" value="ECO:0007669"/>
    <property type="project" value="TreeGrafter"/>
</dbReference>
<comment type="similarity">
    <text evidence="1 5">Belongs to the 5-formyltetrahydrofolate cyclo-ligase family.</text>
</comment>
<dbReference type="GO" id="GO:0009396">
    <property type="term" value="P:folic acid-containing compound biosynthetic process"/>
    <property type="evidence" value="ECO:0007669"/>
    <property type="project" value="TreeGrafter"/>
</dbReference>
<dbReference type="PIRSF" id="PIRSF006806">
    <property type="entry name" value="FTHF_cligase"/>
    <property type="match status" value="1"/>
</dbReference>
<dbReference type="InterPro" id="IPR002698">
    <property type="entry name" value="FTHF_cligase"/>
</dbReference>
<dbReference type="GO" id="GO:0030272">
    <property type="term" value="F:5-formyltetrahydrofolate cyclo-ligase activity"/>
    <property type="evidence" value="ECO:0007669"/>
    <property type="project" value="UniProtKB-EC"/>
</dbReference>
<comment type="caution">
    <text evidence="6">The sequence shown here is derived from an EMBL/GenBank/DDBJ whole genome shotgun (WGS) entry which is preliminary data.</text>
</comment>
<name>A0A0D7ENV5_RHOPL</name>
<dbReference type="OrthoDB" id="9801938at2"/>
<feature type="binding site" evidence="4">
    <location>
        <position position="54"/>
    </location>
    <ligand>
        <name>substrate</name>
    </ligand>
</feature>
<reference evidence="6 7" key="1">
    <citation type="submission" date="2014-11" db="EMBL/GenBank/DDBJ databases">
        <title>Genomics and ecophysiology of heterotrophic nitrogen fixing bacteria isolated from estuarine surface water.</title>
        <authorList>
            <person name="Bentzon-Tilia M."/>
            <person name="Severin I."/>
            <person name="Hansen L.H."/>
            <person name="Riemann L."/>
        </authorList>
    </citation>
    <scope>NUCLEOTIDE SEQUENCE [LARGE SCALE GENOMIC DNA]</scope>
    <source>
        <strain evidence="6 7">BAL398</strain>
    </source>
</reference>
<dbReference type="GO" id="GO:0005524">
    <property type="term" value="F:ATP binding"/>
    <property type="evidence" value="ECO:0007669"/>
    <property type="project" value="UniProtKB-KW"/>
</dbReference>
<dbReference type="RefSeq" id="WP_044411285.1">
    <property type="nucleotide sequence ID" value="NZ_JXXE01000262.1"/>
</dbReference>
<dbReference type="Proteomes" id="UP000032515">
    <property type="component" value="Unassembled WGS sequence"/>
</dbReference>
<keyword evidence="2 4" id="KW-0547">Nucleotide-binding</keyword>
<dbReference type="InterPro" id="IPR037171">
    <property type="entry name" value="NagB/RpiA_transferase-like"/>
</dbReference>
<keyword evidence="5" id="KW-0460">Magnesium</keyword>
<evidence type="ECO:0000313" key="6">
    <source>
        <dbReference type="EMBL" id="KIZ42326.1"/>
    </source>
</evidence>
<dbReference type="Gene3D" id="3.40.50.10420">
    <property type="entry name" value="NagB/RpiA/CoA transferase-like"/>
    <property type="match status" value="1"/>
</dbReference>
<feature type="binding site" evidence="4">
    <location>
        <position position="59"/>
    </location>
    <ligand>
        <name>substrate</name>
    </ligand>
</feature>